<sequence>MSFLYHSTLNGMDFSNLINKTCILNIQWSYHKKNIYELAATNSEWENVDTSKHTFPSEIWEIRPTWEVIIKIISVLPIITIGFLANGGLIYVILKEKSLHTTTNLLIVNMCIADFGTCLICPWMFLCVDLFQNYILGEIGCRLDGALVHALTLVAVFNLSAISYDRVSAIVLNCSGKLSRRIMHILLFSTWICGISVAIPLIYFRHYNERQWKNYLEAYCTEDTVLIYPYWHIFAGLSVWAPLGIMAICYSAILIKLDRYEAQALRSKYPIVVKYKGRVAQVLALIVLAFIICRVPFTALIIQRAQLLKEPSKTGQADTLYPLWYISRYLILLNAAINPLLYGCSSSSLKKELALCPVTSWLILKKKDRKSKSCNVSRLKINNFHNLKPRSPCSRTNYNDRDTIPNISSTTI</sequence>
<evidence type="ECO:0000256" key="2">
    <source>
        <dbReference type="ARBA" id="ARBA00010663"/>
    </source>
</evidence>
<keyword evidence="4 10" id="KW-1133">Transmembrane helix</keyword>
<evidence type="ECO:0000256" key="8">
    <source>
        <dbReference type="ARBA" id="ARBA00023224"/>
    </source>
</evidence>
<evidence type="ECO:0000256" key="9">
    <source>
        <dbReference type="SAM" id="MobiDB-lite"/>
    </source>
</evidence>
<evidence type="ECO:0000256" key="7">
    <source>
        <dbReference type="ARBA" id="ARBA00023170"/>
    </source>
</evidence>
<feature type="transmembrane region" description="Helical" evidence="10">
    <location>
        <begin position="106"/>
        <end position="126"/>
    </location>
</feature>
<dbReference type="SUPFAM" id="SSF81321">
    <property type="entry name" value="Family A G protein-coupled receptor-like"/>
    <property type="match status" value="1"/>
</dbReference>
<keyword evidence="6 10" id="KW-0472">Membrane</keyword>
<comment type="subcellular location">
    <subcellularLocation>
        <location evidence="1">Membrane</location>
        <topology evidence="1">Multi-pass membrane protein</topology>
    </subcellularLocation>
</comment>
<reference evidence="12" key="1">
    <citation type="submission" date="2021-10" db="EMBL/GenBank/DDBJ databases">
        <title>Melipona bicolor Genome sequencing and assembly.</title>
        <authorList>
            <person name="Araujo N.S."/>
            <person name="Arias M.C."/>
        </authorList>
    </citation>
    <scope>NUCLEOTIDE SEQUENCE</scope>
    <source>
        <strain evidence="12">USP_2M_L1-L4_2017</strain>
        <tissue evidence="12">Whole body</tissue>
    </source>
</reference>
<evidence type="ECO:0000313" key="12">
    <source>
        <dbReference type="EMBL" id="KAK1129419.1"/>
    </source>
</evidence>
<gene>
    <name evidence="12" type="ORF">K0M31_019148</name>
</gene>
<organism evidence="12 13">
    <name type="scientific">Melipona bicolor</name>
    <dbReference type="NCBI Taxonomy" id="60889"/>
    <lineage>
        <taxon>Eukaryota</taxon>
        <taxon>Metazoa</taxon>
        <taxon>Ecdysozoa</taxon>
        <taxon>Arthropoda</taxon>
        <taxon>Hexapoda</taxon>
        <taxon>Insecta</taxon>
        <taxon>Pterygota</taxon>
        <taxon>Neoptera</taxon>
        <taxon>Endopterygota</taxon>
        <taxon>Hymenoptera</taxon>
        <taxon>Apocrita</taxon>
        <taxon>Aculeata</taxon>
        <taxon>Apoidea</taxon>
        <taxon>Anthophila</taxon>
        <taxon>Apidae</taxon>
        <taxon>Melipona</taxon>
    </lineage>
</organism>
<dbReference type="PROSITE" id="PS50262">
    <property type="entry name" value="G_PROTEIN_RECEP_F1_2"/>
    <property type="match status" value="1"/>
</dbReference>
<dbReference type="GO" id="GO:0016020">
    <property type="term" value="C:membrane"/>
    <property type="evidence" value="ECO:0007669"/>
    <property type="project" value="UniProtKB-SubCell"/>
</dbReference>
<evidence type="ECO:0000256" key="6">
    <source>
        <dbReference type="ARBA" id="ARBA00023136"/>
    </source>
</evidence>
<evidence type="ECO:0000259" key="11">
    <source>
        <dbReference type="PROSITE" id="PS50262"/>
    </source>
</evidence>
<evidence type="ECO:0000256" key="4">
    <source>
        <dbReference type="ARBA" id="ARBA00022989"/>
    </source>
</evidence>
<dbReference type="InterPro" id="IPR000276">
    <property type="entry name" value="GPCR_Rhodpsn"/>
</dbReference>
<feature type="transmembrane region" description="Helical" evidence="10">
    <location>
        <begin position="322"/>
        <end position="342"/>
    </location>
</feature>
<feature type="transmembrane region" description="Helical" evidence="10">
    <location>
        <begin position="278"/>
        <end position="302"/>
    </location>
</feature>
<keyword evidence="7" id="KW-0675">Receptor</keyword>
<dbReference type="AlphaFoldDB" id="A0AA40KQV1"/>
<evidence type="ECO:0000256" key="10">
    <source>
        <dbReference type="SAM" id="Phobius"/>
    </source>
</evidence>
<evidence type="ECO:0000313" key="13">
    <source>
        <dbReference type="Proteomes" id="UP001177670"/>
    </source>
</evidence>
<dbReference type="PRINTS" id="PR00237">
    <property type="entry name" value="GPCRRHODOPSN"/>
</dbReference>
<dbReference type="GO" id="GO:0004930">
    <property type="term" value="F:G protein-coupled receptor activity"/>
    <property type="evidence" value="ECO:0007669"/>
    <property type="project" value="UniProtKB-KW"/>
</dbReference>
<keyword evidence="5" id="KW-0297">G-protein coupled receptor</keyword>
<comment type="caution">
    <text evidence="12">The sequence shown here is derived from an EMBL/GenBank/DDBJ whole genome shotgun (WGS) entry which is preliminary data.</text>
</comment>
<proteinExistence type="inferred from homology"/>
<dbReference type="PANTHER" id="PTHR24235">
    <property type="entry name" value="NEUROPEPTIDE Y RECEPTOR"/>
    <property type="match status" value="1"/>
</dbReference>
<feature type="transmembrane region" description="Helical" evidence="10">
    <location>
        <begin position="68"/>
        <end position="94"/>
    </location>
</feature>
<feature type="region of interest" description="Disordered" evidence="9">
    <location>
        <begin position="392"/>
        <end position="412"/>
    </location>
</feature>
<feature type="transmembrane region" description="Helical" evidence="10">
    <location>
        <begin position="185"/>
        <end position="204"/>
    </location>
</feature>
<evidence type="ECO:0000256" key="3">
    <source>
        <dbReference type="ARBA" id="ARBA00022692"/>
    </source>
</evidence>
<dbReference type="PANTHER" id="PTHR24235:SF12">
    <property type="entry name" value="G-PROTEIN COUPLED RECEPTORS FAMILY 1 PROFILE DOMAIN-CONTAINING PROTEIN"/>
    <property type="match status" value="1"/>
</dbReference>
<dbReference type="Gene3D" id="1.20.1070.10">
    <property type="entry name" value="Rhodopsin 7-helix transmembrane proteins"/>
    <property type="match status" value="1"/>
</dbReference>
<dbReference type="InterPro" id="IPR017452">
    <property type="entry name" value="GPCR_Rhodpsn_7TM"/>
</dbReference>
<dbReference type="Pfam" id="PF00001">
    <property type="entry name" value="7tm_1"/>
    <property type="match status" value="1"/>
</dbReference>
<protein>
    <recommendedName>
        <fullName evidence="11">G-protein coupled receptors family 1 profile domain-containing protein</fullName>
    </recommendedName>
</protein>
<accession>A0AA40KQV1</accession>
<feature type="transmembrane region" description="Helical" evidence="10">
    <location>
        <begin position="146"/>
        <end position="164"/>
    </location>
</feature>
<dbReference type="EMBL" id="JAHYIQ010000008">
    <property type="protein sequence ID" value="KAK1129419.1"/>
    <property type="molecule type" value="Genomic_DNA"/>
</dbReference>
<keyword evidence="13" id="KW-1185">Reference proteome</keyword>
<name>A0AA40KQV1_9HYME</name>
<comment type="similarity">
    <text evidence="2">Belongs to the G-protein coupled receptor 1 family.</text>
</comment>
<dbReference type="Proteomes" id="UP001177670">
    <property type="component" value="Unassembled WGS sequence"/>
</dbReference>
<keyword evidence="3 10" id="KW-0812">Transmembrane</keyword>
<keyword evidence="8" id="KW-0807">Transducer</keyword>
<feature type="domain" description="G-protein coupled receptors family 1 profile" evidence="11">
    <location>
        <begin position="85"/>
        <end position="342"/>
    </location>
</feature>
<feature type="transmembrane region" description="Helical" evidence="10">
    <location>
        <begin position="233"/>
        <end position="257"/>
    </location>
</feature>
<evidence type="ECO:0000256" key="5">
    <source>
        <dbReference type="ARBA" id="ARBA00023040"/>
    </source>
</evidence>
<evidence type="ECO:0000256" key="1">
    <source>
        <dbReference type="ARBA" id="ARBA00004141"/>
    </source>
</evidence>